<evidence type="ECO:0000313" key="12">
    <source>
        <dbReference type="Proteomes" id="UP000824017"/>
    </source>
</evidence>
<dbReference type="InterPro" id="IPR036890">
    <property type="entry name" value="HATPase_C_sf"/>
</dbReference>
<keyword evidence="9" id="KW-0812">Transmembrane</keyword>
<protein>
    <recommendedName>
        <fullName evidence="2">histidine kinase</fullName>
        <ecNumber evidence="2">2.7.13.3</ecNumber>
    </recommendedName>
</protein>
<keyword evidence="4" id="KW-0808">Transferase</keyword>
<evidence type="ECO:0000256" key="7">
    <source>
        <dbReference type="ARBA" id="ARBA00022840"/>
    </source>
</evidence>
<dbReference type="PROSITE" id="PS50109">
    <property type="entry name" value="HIS_KIN"/>
    <property type="match status" value="1"/>
</dbReference>
<evidence type="ECO:0000256" key="2">
    <source>
        <dbReference type="ARBA" id="ARBA00012438"/>
    </source>
</evidence>
<evidence type="ECO:0000256" key="4">
    <source>
        <dbReference type="ARBA" id="ARBA00022679"/>
    </source>
</evidence>
<dbReference type="PANTHER" id="PTHR43065">
    <property type="entry name" value="SENSOR HISTIDINE KINASE"/>
    <property type="match status" value="1"/>
</dbReference>
<dbReference type="InterPro" id="IPR004358">
    <property type="entry name" value="Sig_transdc_His_kin-like_C"/>
</dbReference>
<dbReference type="InterPro" id="IPR003594">
    <property type="entry name" value="HATPase_dom"/>
</dbReference>
<dbReference type="GO" id="GO:0004673">
    <property type="term" value="F:protein histidine kinase activity"/>
    <property type="evidence" value="ECO:0007669"/>
    <property type="project" value="UniProtKB-EC"/>
</dbReference>
<proteinExistence type="predicted"/>
<keyword evidence="9" id="KW-1133">Transmembrane helix</keyword>
<evidence type="ECO:0000256" key="8">
    <source>
        <dbReference type="ARBA" id="ARBA00023012"/>
    </source>
</evidence>
<sequence>MFQNGLPAEVLLLFTILIWTLYFLIYISSPENKVNQWCCICGFLLSIGVLKEYFYYSGIFAGTGACFLGVEYALDELINSILTAVLYYIAMPCVMIFSFYFCHLDKLRPRLFRFLCFLIFVPVLAFGIVYPWSQTRVIPLENPSAFFIVSSYNLIYGVIATIPILITLFMEKNYSYFRQRRLVSLIALLPLWYWLITLFLIHMLKLEFLYKLWQGNALILAGLFVYYVRHLFRDGIWGMRLNREYFNWEADEIPIPDNIRYINHMLKNELAKLSWCSRELRGMEIMQMKPELDIIDRSVSHISEFVRKTSRYAGEINLNLQDVDIRRLFEEVANEMTAEWQGKVKIYTDKKRFLHCDYDYMKEVLCNLTANALEAMGKEGELIFSCLLPRENIALIRVKDTGTGITQKDLSCIFDPYFTEGKGSGHMGLGLAYCRNVIKAHGGYIQVKTQCGRERHGTVFTICIPAGTKEKRRKIHERINKSTDC</sequence>
<keyword evidence="6 11" id="KW-0418">Kinase</keyword>
<dbReference type="PANTHER" id="PTHR43065:SF10">
    <property type="entry name" value="PEROXIDE STRESS-ACTIVATED HISTIDINE KINASE MAK3"/>
    <property type="match status" value="1"/>
</dbReference>
<dbReference type="Proteomes" id="UP000824017">
    <property type="component" value="Unassembled WGS sequence"/>
</dbReference>
<dbReference type="CDD" id="cd00075">
    <property type="entry name" value="HATPase"/>
    <property type="match status" value="1"/>
</dbReference>
<gene>
    <name evidence="11" type="ORF">H9817_03380</name>
</gene>
<feature type="domain" description="Histidine kinase" evidence="10">
    <location>
        <begin position="261"/>
        <end position="468"/>
    </location>
</feature>
<evidence type="ECO:0000313" key="11">
    <source>
        <dbReference type="EMBL" id="HIZ12957.1"/>
    </source>
</evidence>
<keyword evidence="5" id="KW-0547">Nucleotide-binding</keyword>
<dbReference type="InterPro" id="IPR005467">
    <property type="entry name" value="His_kinase_dom"/>
</dbReference>
<keyword evidence="3" id="KW-0597">Phosphoprotein</keyword>
<feature type="transmembrane region" description="Helical" evidence="9">
    <location>
        <begin position="6"/>
        <end position="27"/>
    </location>
</feature>
<comment type="catalytic activity">
    <reaction evidence="1">
        <text>ATP + protein L-histidine = ADP + protein N-phospho-L-histidine.</text>
        <dbReference type="EC" id="2.7.13.3"/>
    </reaction>
</comment>
<feature type="transmembrane region" description="Helical" evidence="9">
    <location>
        <begin position="80"/>
        <end position="102"/>
    </location>
</feature>
<evidence type="ECO:0000256" key="9">
    <source>
        <dbReference type="SAM" id="Phobius"/>
    </source>
</evidence>
<dbReference type="AlphaFoldDB" id="A0A9D2D9U4"/>
<dbReference type="EC" id="2.7.13.3" evidence="2"/>
<evidence type="ECO:0000259" key="10">
    <source>
        <dbReference type="PROSITE" id="PS50109"/>
    </source>
</evidence>
<dbReference type="SMART" id="SM00387">
    <property type="entry name" value="HATPase_c"/>
    <property type="match status" value="1"/>
</dbReference>
<evidence type="ECO:0000256" key="6">
    <source>
        <dbReference type="ARBA" id="ARBA00022777"/>
    </source>
</evidence>
<evidence type="ECO:0000256" key="3">
    <source>
        <dbReference type="ARBA" id="ARBA00022553"/>
    </source>
</evidence>
<keyword evidence="7" id="KW-0067">ATP-binding</keyword>
<dbReference type="PRINTS" id="PR00344">
    <property type="entry name" value="BCTRLSENSOR"/>
</dbReference>
<dbReference type="SUPFAM" id="SSF55874">
    <property type="entry name" value="ATPase domain of HSP90 chaperone/DNA topoisomerase II/histidine kinase"/>
    <property type="match status" value="1"/>
</dbReference>
<reference evidence="11" key="1">
    <citation type="journal article" date="2021" name="PeerJ">
        <title>Extensive microbial diversity within the chicken gut microbiome revealed by metagenomics and culture.</title>
        <authorList>
            <person name="Gilroy R."/>
            <person name="Ravi A."/>
            <person name="Getino M."/>
            <person name="Pursley I."/>
            <person name="Horton D.L."/>
            <person name="Alikhan N.F."/>
            <person name="Baker D."/>
            <person name="Gharbi K."/>
            <person name="Hall N."/>
            <person name="Watson M."/>
            <person name="Adriaenssens E.M."/>
            <person name="Foster-Nyarko E."/>
            <person name="Jarju S."/>
            <person name="Secka A."/>
            <person name="Antonio M."/>
            <person name="Oren A."/>
            <person name="Chaudhuri R.R."/>
            <person name="La Ragione R."/>
            <person name="Hildebrand F."/>
            <person name="Pallen M.J."/>
        </authorList>
    </citation>
    <scope>NUCLEOTIDE SEQUENCE</scope>
    <source>
        <strain evidence="11">ChiGjej1B1-13045</strain>
    </source>
</reference>
<dbReference type="Gene3D" id="3.30.565.10">
    <property type="entry name" value="Histidine kinase-like ATPase, C-terminal domain"/>
    <property type="match status" value="1"/>
</dbReference>
<dbReference type="GO" id="GO:0000160">
    <property type="term" value="P:phosphorelay signal transduction system"/>
    <property type="evidence" value="ECO:0007669"/>
    <property type="project" value="UniProtKB-KW"/>
</dbReference>
<keyword evidence="9" id="KW-0472">Membrane</keyword>
<keyword evidence="8" id="KW-0902">Two-component regulatory system</keyword>
<reference evidence="11" key="2">
    <citation type="submission" date="2021-04" db="EMBL/GenBank/DDBJ databases">
        <authorList>
            <person name="Gilroy R."/>
        </authorList>
    </citation>
    <scope>NUCLEOTIDE SEQUENCE</scope>
    <source>
        <strain evidence="11">ChiGjej1B1-13045</strain>
    </source>
</reference>
<feature type="transmembrane region" description="Helical" evidence="9">
    <location>
        <begin position="145"/>
        <end position="170"/>
    </location>
</feature>
<dbReference type="EMBL" id="DXCD01000089">
    <property type="protein sequence ID" value="HIZ12957.1"/>
    <property type="molecule type" value="Genomic_DNA"/>
</dbReference>
<comment type="caution">
    <text evidence="11">The sequence shown here is derived from an EMBL/GenBank/DDBJ whole genome shotgun (WGS) entry which is preliminary data.</text>
</comment>
<feature type="transmembrane region" description="Helical" evidence="9">
    <location>
        <begin position="182"/>
        <end position="201"/>
    </location>
</feature>
<evidence type="ECO:0000256" key="5">
    <source>
        <dbReference type="ARBA" id="ARBA00022741"/>
    </source>
</evidence>
<dbReference type="GO" id="GO:0005524">
    <property type="term" value="F:ATP binding"/>
    <property type="evidence" value="ECO:0007669"/>
    <property type="project" value="UniProtKB-KW"/>
</dbReference>
<accession>A0A9D2D9U4</accession>
<feature type="transmembrane region" description="Helical" evidence="9">
    <location>
        <begin position="114"/>
        <end position="133"/>
    </location>
</feature>
<dbReference type="Pfam" id="PF02518">
    <property type="entry name" value="HATPase_c"/>
    <property type="match status" value="1"/>
</dbReference>
<evidence type="ECO:0000256" key="1">
    <source>
        <dbReference type="ARBA" id="ARBA00000085"/>
    </source>
</evidence>
<name>A0A9D2D9U4_9FIRM</name>
<organism evidence="11 12">
    <name type="scientific">Candidatus Mediterraneibacter stercorigallinarum</name>
    <dbReference type="NCBI Taxonomy" id="2838686"/>
    <lineage>
        <taxon>Bacteria</taxon>
        <taxon>Bacillati</taxon>
        <taxon>Bacillota</taxon>
        <taxon>Clostridia</taxon>
        <taxon>Lachnospirales</taxon>
        <taxon>Lachnospiraceae</taxon>
        <taxon>Mediterraneibacter</taxon>
    </lineage>
</organism>